<gene>
    <name evidence="3" type="ORF">K0M31_012138</name>
</gene>
<evidence type="ECO:0000256" key="2">
    <source>
        <dbReference type="SAM" id="Phobius"/>
    </source>
</evidence>
<evidence type="ECO:0000313" key="3">
    <source>
        <dbReference type="EMBL" id="KAK1134367.1"/>
    </source>
</evidence>
<dbReference type="AlphaFoldDB" id="A0AA40GC74"/>
<sequence length="102" mass="11823">MFREISSDWYFRGVGGAILILMLCATIYEYRIQPNVNDVESSVSNNNERLNNFPNKNLNQDRETIQENGEELIEKEKNLQKELPDHSKKESKKGDIYSTVSP</sequence>
<feature type="compositionally biased region" description="Low complexity" evidence="1">
    <location>
        <begin position="42"/>
        <end position="52"/>
    </location>
</feature>
<dbReference type="Proteomes" id="UP001177670">
    <property type="component" value="Unassembled WGS sequence"/>
</dbReference>
<feature type="region of interest" description="Disordered" evidence="1">
    <location>
        <begin position="42"/>
        <end position="102"/>
    </location>
</feature>
<dbReference type="EMBL" id="JAHYIQ010000003">
    <property type="protein sequence ID" value="KAK1134367.1"/>
    <property type="molecule type" value="Genomic_DNA"/>
</dbReference>
<keyword evidence="2" id="KW-1133">Transmembrane helix</keyword>
<accession>A0AA40GC74</accession>
<protein>
    <submittedName>
        <fullName evidence="3">Uncharacterized protein</fullName>
    </submittedName>
</protein>
<keyword evidence="2" id="KW-0472">Membrane</keyword>
<keyword evidence="4" id="KW-1185">Reference proteome</keyword>
<feature type="transmembrane region" description="Helical" evidence="2">
    <location>
        <begin position="9"/>
        <end position="28"/>
    </location>
</feature>
<evidence type="ECO:0000256" key="1">
    <source>
        <dbReference type="SAM" id="MobiDB-lite"/>
    </source>
</evidence>
<name>A0AA40GC74_9HYME</name>
<proteinExistence type="predicted"/>
<comment type="caution">
    <text evidence="3">The sequence shown here is derived from an EMBL/GenBank/DDBJ whole genome shotgun (WGS) entry which is preliminary data.</text>
</comment>
<evidence type="ECO:0000313" key="4">
    <source>
        <dbReference type="Proteomes" id="UP001177670"/>
    </source>
</evidence>
<feature type="compositionally biased region" description="Basic and acidic residues" evidence="1">
    <location>
        <begin position="72"/>
        <end position="95"/>
    </location>
</feature>
<reference evidence="3" key="1">
    <citation type="submission" date="2021-10" db="EMBL/GenBank/DDBJ databases">
        <title>Melipona bicolor Genome sequencing and assembly.</title>
        <authorList>
            <person name="Araujo N.S."/>
            <person name="Arias M.C."/>
        </authorList>
    </citation>
    <scope>NUCLEOTIDE SEQUENCE</scope>
    <source>
        <strain evidence="3">USP_2M_L1-L4_2017</strain>
        <tissue evidence="3">Whole body</tissue>
    </source>
</reference>
<keyword evidence="2" id="KW-0812">Transmembrane</keyword>
<organism evidence="3 4">
    <name type="scientific">Melipona bicolor</name>
    <dbReference type="NCBI Taxonomy" id="60889"/>
    <lineage>
        <taxon>Eukaryota</taxon>
        <taxon>Metazoa</taxon>
        <taxon>Ecdysozoa</taxon>
        <taxon>Arthropoda</taxon>
        <taxon>Hexapoda</taxon>
        <taxon>Insecta</taxon>
        <taxon>Pterygota</taxon>
        <taxon>Neoptera</taxon>
        <taxon>Endopterygota</taxon>
        <taxon>Hymenoptera</taxon>
        <taxon>Apocrita</taxon>
        <taxon>Aculeata</taxon>
        <taxon>Apoidea</taxon>
        <taxon>Anthophila</taxon>
        <taxon>Apidae</taxon>
        <taxon>Melipona</taxon>
    </lineage>
</organism>